<dbReference type="PIRSF" id="PIRSF005917">
    <property type="entry name" value="MTase_YraL"/>
    <property type="match status" value="1"/>
</dbReference>
<dbReference type="EMBL" id="FPHC01000040">
    <property type="protein sequence ID" value="SFV56684.1"/>
    <property type="molecule type" value="Genomic_DNA"/>
</dbReference>
<dbReference type="HAMAP" id="MF_01877">
    <property type="entry name" value="16SrRNA_methyltr_I"/>
    <property type="match status" value="1"/>
</dbReference>
<evidence type="ECO:0000256" key="5">
    <source>
        <dbReference type="ARBA" id="ARBA00022691"/>
    </source>
</evidence>
<dbReference type="PANTHER" id="PTHR46111">
    <property type="entry name" value="RIBOSOMAL RNA SMALL SUBUNIT METHYLTRANSFERASE I"/>
    <property type="match status" value="1"/>
</dbReference>
<evidence type="ECO:0000259" key="6">
    <source>
        <dbReference type="Pfam" id="PF00590"/>
    </source>
</evidence>
<dbReference type="Pfam" id="PF00590">
    <property type="entry name" value="TP_methylase"/>
    <property type="match status" value="1"/>
</dbReference>
<keyword evidence="2" id="KW-0698">rRNA processing</keyword>
<protein>
    <submittedName>
        <fullName evidence="7">rRNA small subunit methyltransferase I</fullName>
    </submittedName>
</protein>
<dbReference type="CDD" id="cd11648">
    <property type="entry name" value="RsmI"/>
    <property type="match status" value="1"/>
</dbReference>
<dbReference type="GO" id="GO:0008168">
    <property type="term" value="F:methyltransferase activity"/>
    <property type="evidence" value="ECO:0007669"/>
    <property type="project" value="UniProtKB-KW"/>
</dbReference>
<dbReference type="InterPro" id="IPR014777">
    <property type="entry name" value="4pyrrole_Mease_sub1"/>
</dbReference>
<evidence type="ECO:0000313" key="7">
    <source>
        <dbReference type="EMBL" id="SFV56684.1"/>
    </source>
</evidence>
<proteinExistence type="inferred from homology"/>
<dbReference type="SUPFAM" id="SSF53790">
    <property type="entry name" value="Tetrapyrrole methylase"/>
    <property type="match status" value="1"/>
</dbReference>
<feature type="domain" description="Tetrapyrrole methylase" evidence="6">
    <location>
        <begin position="1"/>
        <end position="206"/>
    </location>
</feature>
<dbReference type="InterPro" id="IPR014776">
    <property type="entry name" value="4pyrrole_Mease_sub2"/>
</dbReference>
<sequence>MLTFIPTPIGNPKDITLRSLEIFQKAELFLCEDTRETKRLLRLLSERFDFAYPQDSIFVSFNEHNGNSRIDEWGSKLSSMEVVFVSDAGMPVISDPGEILVKYCQEEGIPYDVLPGASAVLTAYAASGFEDGNFLFFGFLPHKGSERSRKLNEALGTGYNTILYESPHRLLKLLEEISISDPNRVLFLAKELTKKFQTYYKSSAKEMFELFSSENIRGEWVVVIEAKKAERKALYIEDIIDMNLAPKPKAKLLATLTNESTKSWYERLISKSL</sequence>
<keyword evidence="1" id="KW-0963">Cytoplasm</keyword>
<dbReference type="AlphaFoldDB" id="A0A1W1BT70"/>
<evidence type="ECO:0000256" key="1">
    <source>
        <dbReference type="ARBA" id="ARBA00022490"/>
    </source>
</evidence>
<evidence type="ECO:0000256" key="3">
    <source>
        <dbReference type="ARBA" id="ARBA00022603"/>
    </source>
</evidence>
<keyword evidence="5" id="KW-0949">S-adenosyl-L-methionine</keyword>
<reference evidence="7" key="1">
    <citation type="submission" date="2016-10" db="EMBL/GenBank/DDBJ databases">
        <authorList>
            <person name="de Groot N.N."/>
        </authorList>
    </citation>
    <scope>NUCLEOTIDE SEQUENCE</scope>
</reference>
<dbReference type="Gene3D" id="3.40.1010.10">
    <property type="entry name" value="Cobalt-precorrin-4 Transmethylase, Domain 1"/>
    <property type="match status" value="1"/>
</dbReference>
<dbReference type="InterPro" id="IPR035996">
    <property type="entry name" value="4pyrrol_Methylase_sf"/>
</dbReference>
<dbReference type="Gene3D" id="3.30.950.10">
    <property type="entry name" value="Methyltransferase, Cobalt-precorrin-4 Transmethylase, Domain 2"/>
    <property type="match status" value="1"/>
</dbReference>
<dbReference type="NCBIfam" id="TIGR00096">
    <property type="entry name" value="16S rRNA (cytidine(1402)-2'-O)-methyltransferase"/>
    <property type="match status" value="1"/>
</dbReference>
<organism evidence="7">
    <name type="scientific">hydrothermal vent metagenome</name>
    <dbReference type="NCBI Taxonomy" id="652676"/>
    <lineage>
        <taxon>unclassified sequences</taxon>
        <taxon>metagenomes</taxon>
        <taxon>ecological metagenomes</taxon>
    </lineage>
</organism>
<accession>A0A1W1BT70</accession>
<dbReference type="PROSITE" id="PS01296">
    <property type="entry name" value="RSMI"/>
    <property type="match status" value="1"/>
</dbReference>
<gene>
    <name evidence="7" type="ORF">MNB_SV-6-274</name>
</gene>
<name>A0A1W1BT70_9ZZZZ</name>
<evidence type="ECO:0000256" key="2">
    <source>
        <dbReference type="ARBA" id="ARBA00022552"/>
    </source>
</evidence>
<dbReference type="GO" id="GO:0006364">
    <property type="term" value="P:rRNA processing"/>
    <property type="evidence" value="ECO:0007669"/>
    <property type="project" value="UniProtKB-KW"/>
</dbReference>
<dbReference type="InterPro" id="IPR000878">
    <property type="entry name" value="4pyrrol_Mease"/>
</dbReference>
<keyword evidence="3 7" id="KW-0489">Methyltransferase</keyword>
<keyword evidence="4 7" id="KW-0808">Transferase</keyword>
<evidence type="ECO:0000256" key="4">
    <source>
        <dbReference type="ARBA" id="ARBA00022679"/>
    </source>
</evidence>
<dbReference type="GO" id="GO:0032259">
    <property type="term" value="P:methylation"/>
    <property type="evidence" value="ECO:0007669"/>
    <property type="project" value="UniProtKB-KW"/>
</dbReference>
<dbReference type="PANTHER" id="PTHR46111:SF1">
    <property type="entry name" value="RIBOSOMAL RNA SMALL SUBUNIT METHYLTRANSFERASE I"/>
    <property type="match status" value="1"/>
</dbReference>
<dbReference type="InterPro" id="IPR018063">
    <property type="entry name" value="SAM_MeTrfase_RsmI_CS"/>
</dbReference>
<dbReference type="InterPro" id="IPR008189">
    <property type="entry name" value="rRNA_ssu_MeTfrase_I"/>
</dbReference>